<proteinExistence type="inferred from homology"/>
<feature type="active site" evidence="2">
    <location>
        <position position="10"/>
    </location>
</feature>
<dbReference type="Gene3D" id="3.30.1060.10">
    <property type="entry name" value="Peptide methionine sulphoxide reductase MsrA"/>
    <property type="match status" value="1"/>
</dbReference>
<dbReference type="PANTHER" id="PTHR43774">
    <property type="entry name" value="PEPTIDE METHIONINE SULFOXIDE REDUCTASE"/>
    <property type="match status" value="1"/>
</dbReference>
<gene>
    <name evidence="2 4" type="primary">msrA</name>
</gene>
<dbReference type="GO" id="GO:0033744">
    <property type="term" value="F:L-methionine:thioredoxin-disulfide S-oxidoreductase activity"/>
    <property type="evidence" value="ECO:0007669"/>
    <property type="project" value="RHEA"/>
</dbReference>
<comment type="catalytic activity">
    <reaction evidence="2">
        <text>L-methionyl-[protein] + [thioredoxin]-disulfide + H2O = L-methionyl-(S)-S-oxide-[protein] + [thioredoxin]-dithiol</text>
        <dbReference type="Rhea" id="RHEA:14217"/>
        <dbReference type="Rhea" id="RHEA-COMP:10698"/>
        <dbReference type="Rhea" id="RHEA-COMP:10700"/>
        <dbReference type="Rhea" id="RHEA-COMP:12313"/>
        <dbReference type="Rhea" id="RHEA-COMP:12315"/>
        <dbReference type="ChEBI" id="CHEBI:15377"/>
        <dbReference type="ChEBI" id="CHEBI:16044"/>
        <dbReference type="ChEBI" id="CHEBI:29950"/>
        <dbReference type="ChEBI" id="CHEBI:44120"/>
        <dbReference type="ChEBI" id="CHEBI:50058"/>
        <dbReference type="EC" id="1.8.4.11"/>
    </reaction>
</comment>
<comment type="function">
    <text evidence="2">Has an important function as a repair enzyme for proteins that have been inactivated by oxidation. Catalyzes the reversible oxidation-reduction of methionine sulfoxide in proteins to methionine.</text>
</comment>
<dbReference type="EMBL" id="KF901147">
    <property type="protein sequence ID" value="AIF19780.1"/>
    <property type="molecule type" value="Genomic_DNA"/>
</dbReference>
<dbReference type="EC" id="1.8.4.11" evidence="2"/>
<evidence type="ECO:0000256" key="1">
    <source>
        <dbReference type="ARBA" id="ARBA00023002"/>
    </source>
</evidence>
<organism evidence="4">
    <name type="scientific">uncultured marine group II/III euryarchaeote KM3_87_G01</name>
    <dbReference type="NCBI Taxonomy" id="1456533"/>
    <lineage>
        <taxon>Archaea</taxon>
        <taxon>Methanobacteriati</taxon>
        <taxon>Methanobacteriota</taxon>
        <taxon>environmental samples</taxon>
    </lineage>
</organism>
<reference evidence="4" key="1">
    <citation type="journal article" date="2014" name="Genome Biol. Evol.">
        <title>Pangenome evidence for extensive interdomain horizontal transfer affecting lineage core and shell genes in uncultured planktonic thaumarchaeota and euryarchaeota.</title>
        <authorList>
            <person name="Deschamps P."/>
            <person name="Zivanovic Y."/>
            <person name="Moreira D."/>
            <person name="Rodriguez-Valera F."/>
            <person name="Lopez-Garcia P."/>
        </authorList>
    </citation>
    <scope>NUCLEOTIDE SEQUENCE</scope>
</reference>
<evidence type="ECO:0000259" key="3">
    <source>
        <dbReference type="Pfam" id="PF01625"/>
    </source>
</evidence>
<feature type="domain" description="Peptide methionine sulphoxide reductase MsrA" evidence="3">
    <location>
        <begin position="4"/>
        <end position="153"/>
    </location>
</feature>
<dbReference type="Pfam" id="PF01625">
    <property type="entry name" value="PMSR"/>
    <property type="match status" value="1"/>
</dbReference>
<evidence type="ECO:0000256" key="2">
    <source>
        <dbReference type="HAMAP-Rule" id="MF_01401"/>
    </source>
</evidence>
<comment type="catalytic activity">
    <reaction evidence="2">
        <text>[thioredoxin]-disulfide + L-methionine + H2O = L-methionine (S)-S-oxide + [thioredoxin]-dithiol</text>
        <dbReference type="Rhea" id="RHEA:19993"/>
        <dbReference type="Rhea" id="RHEA-COMP:10698"/>
        <dbReference type="Rhea" id="RHEA-COMP:10700"/>
        <dbReference type="ChEBI" id="CHEBI:15377"/>
        <dbReference type="ChEBI" id="CHEBI:29950"/>
        <dbReference type="ChEBI" id="CHEBI:50058"/>
        <dbReference type="ChEBI" id="CHEBI:57844"/>
        <dbReference type="ChEBI" id="CHEBI:58772"/>
        <dbReference type="EC" id="1.8.4.11"/>
    </reaction>
</comment>
<protein>
    <recommendedName>
        <fullName evidence="2">Peptide methionine sulfoxide reductase MsrA</fullName>
        <shortName evidence="2">Protein-methionine-S-oxide reductase</shortName>
        <ecNumber evidence="2">1.8.4.11</ecNumber>
    </recommendedName>
    <alternativeName>
        <fullName evidence="2">Peptide-methionine (S)-S-oxide reductase</fullName>
        <shortName evidence="2">Peptide Met(O) reductase</shortName>
    </alternativeName>
</protein>
<dbReference type="AlphaFoldDB" id="A0A075HW23"/>
<dbReference type="NCBIfam" id="TIGR00401">
    <property type="entry name" value="msrA"/>
    <property type="match status" value="1"/>
</dbReference>
<dbReference type="HAMAP" id="MF_01401">
    <property type="entry name" value="MsrA"/>
    <property type="match status" value="1"/>
</dbReference>
<name>A0A075HW23_9EURY</name>
<dbReference type="InterPro" id="IPR002569">
    <property type="entry name" value="Met_Sox_Rdtase_MsrA_dom"/>
</dbReference>
<dbReference type="GO" id="GO:0008113">
    <property type="term" value="F:peptide-methionine (S)-S-oxide reductase activity"/>
    <property type="evidence" value="ECO:0007669"/>
    <property type="project" value="UniProtKB-UniRule"/>
</dbReference>
<sequence>MAQLVVGGGCFWCVEGGLKNLRGVSEVIPGYSGGETQDPTYQQVCSGNTGHAEVVRITFDEQTISLETLLEVFFTLHDPTQLNRQGADIGTHYRSVIFTADEQQRITAEQVIEQCQANFDNEIVTEISPLGHLYIAEDYHHDYFANNPNNPYCVAVVGPKVAKARAKHASLY</sequence>
<accession>A0A075HW23</accession>
<evidence type="ECO:0000313" key="4">
    <source>
        <dbReference type="EMBL" id="AIF19780.1"/>
    </source>
</evidence>
<dbReference type="SUPFAM" id="SSF55068">
    <property type="entry name" value="Peptide methionine sulfoxide reductase"/>
    <property type="match status" value="1"/>
</dbReference>
<dbReference type="InterPro" id="IPR036509">
    <property type="entry name" value="Met_Sox_Rdtase_MsrA_sf"/>
</dbReference>
<dbReference type="PANTHER" id="PTHR43774:SF1">
    <property type="entry name" value="PEPTIDE METHIONINE SULFOXIDE REDUCTASE MSRA 2"/>
    <property type="match status" value="1"/>
</dbReference>
<comment type="similarity">
    <text evidence="2">Belongs to the MsrA Met sulfoxide reductase family.</text>
</comment>
<keyword evidence="1 2" id="KW-0560">Oxidoreductase</keyword>